<evidence type="ECO:0000256" key="6">
    <source>
        <dbReference type="ARBA" id="ARBA00023002"/>
    </source>
</evidence>
<dbReference type="GO" id="GO:0016705">
    <property type="term" value="F:oxidoreductase activity, acting on paired donors, with incorporation or reduction of molecular oxygen"/>
    <property type="evidence" value="ECO:0007669"/>
    <property type="project" value="InterPro"/>
</dbReference>
<dbReference type="Gene3D" id="1.10.630.10">
    <property type="entry name" value="Cytochrome P450"/>
    <property type="match status" value="1"/>
</dbReference>
<comment type="similarity">
    <text evidence="2">Belongs to the cytochrome P450 family.</text>
</comment>
<organism evidence="9 10">
    <name type="scientific">Saccharopolyspora shandongensis</name>
    <dbReference type="NCBI Taxonomy" id="418495"/>
    <lineage>
        <taxon>Bacteria</taxon>
        <taxon>Bacillati</taxon>
        <taxon>Actinomycetota</taxon>
        <taxon>Actinomycetes</taxon>
        <taxon>Pseudonocardiales</taxon>
        <taxon>Pseudonocardiaceae</taxon>
        <taxon>Saccharopolyspora</taxon>
    </lineage>
</organism>
<dbReference type="EMBL" id="FNOK01000001">
    <property type="protein sequence ID" value="SDW09448.1"/>
    <property type="molecule type" value="Genomic_DNA"/>
</dbReference>
<keyword evidence="4" id="KW-0349">Heme</keyword>
<evidence type="ECO:0000256" key="5">
    <source>
        <dbReference type="ARBA" id="ARBA00022723"/>
    </source>
</evidence>
<dbReference type="GO" id="GO:0005506">
    <property type="term" value="F:iron ion binding"/>
    <property type="evidence" value="ECO:0007669"/>
    <property type="project" value="InterPro"/>
</dbReference>
<proteinExistence type="inferred from homology"/>
<dbReference type="FunFam" id="1.10.630.10:FF:000018">
    <property type="entry name" value="Cytochrome P450 monooxygenase"/>
    <property type="match status" value="1"/>
</dbReference>
<comment type="subcellular location">
    <subcellularLocation>
        <location evidence="1">Cytoplasm</location>
    </subcellularLocation>
</comment>
<protein>
    <submittedName>
        <fullName evidence="9">Cytochrome P450</fullName>
    </submittedName>
</protein>
<evidence type="ECO:0000313" key="10">
    <source>
        <dbReference type="Proteomes" id="UP000199529"/>
    </source>
</evidence>
<evidence type="ECO:0000256" key="7">
    <source>
        <dbReference type="ARBA" id="ARBA00023004"/>
    </source>
</evidence>
<evidence type="ECO:0000313" key="9">
    <source>
        <dbReference type="EMBL" id="SDW09448.1"/>
    </source>
</evidence>
<dbReference type="RefSeq" id="WP_093260158.1">
    <property type="nucleotide sequence ID" value="NZ_FNOK01000001.1"/>
</dbReference>
<dbReference type="Pfam" id="PF00067">
    <property type="entry name" value="p450"/>
    <property type="match status" value="2"/>
</dbReference>
<dbReference type="SUPFAM" id="SSF48264">
    <property type="entry name" value="Cytochrome P450"/>
    <property type="match status" value="1"/>
</dbReference>
<dbReference type="GO" id="GO:0005737">
    <property type="term" value="C:cytoplasm"/>
    <property type="evidence" value="ECO:0007669"/>
    <property type="project" value="UniProtKB-SubCell"/>
</dbReference>
<keyword evidence="5" id="KW-0479">Metal-binding</keyword>
<dbReference type="PANTHER" id="PTHR46696">
    <property type="entry name" value="P450, PUTATIVE (EUROFUNG)-RELATED"/>
    <property type="match status" value="1"/>
</dbReference>
<dbReference type="GO" id="GO:0004497">
    <property type="term" value="F:monooxygenase activity"/>
    <property type="evidence" value="ECO:0007669"/>
    <property type="project" value="UniProtKB-KW"/>
</dbReference>
<keyword evidence="3" id="KW-0963">Cytoplasm</keyword>
<keyword evidence="8" id="KW-0503">Monooxygenase</keyword>
<dbReference type="InterPro" id="IPR036396">
    <property type="entry name" value="Cyt_P450_sf"/>
</dbReference>
<dbReference type="InterPro" id="IPR001128">
    <property type="entry name" value="Cyt_P450"/>
</dbReference>
<evidence type="ECO:0000256" key="8">
    <source>
        <dbReference type="ARBA" id="ARBA00023033"/>
    </source>
</evidence>
<evidence type="ECO:0000256" key="2">
    <source>
        <dbReference type="ARBA" id="ARBA00010617"/>
    </source>
</evidence>
<evidence type="ECO:0000256" key="1">
    <source>
        <dbReference type="ARBA" id="ARBA00004496"/>
    </source>
</evidence>
<dbReference type="AlphaFoldDB" id="A0A1H2QRC1"/>
<keyword evidence="10" id="KW-1185">Reference proteome</keyword>
<dbReference type="InterPro" id="IPR002397">
    <property type="entry name" value="Cyt_P450_B"/>
</dbReference>
<evidence type="ECO:0000256" key="4">
    <source>
        <dbReference type="ARBA" id="ARBA00022617"/>
    </source>
</evidence>
<gene>
    <name evidence="9" type="ORF">SAMN05216215_1001176</name>
</gene>
<dbReference type="OrthoDB" id="3807506at2"/>
<keyword evidence="7" id="KW-0408">Iron</keyword>
<name>A0A1H2QRC1_9PSEU</name>
<evidence type="ECO:0000256" key="3">
    <source>
        <dbReference type="ARBA" id="ARBA00022490"/>
    </source>
</evidence>
<dbReference type="GO" id="GO:0020037">
    <property type="term" value="F:heme binding"/>
    <property type="evidence" value="ECO:0007669"/>
    <property type="project" value="InterPro"/>
</dbReference>
<accession>A0A1H2QRC1</accession>
<reference evidence="10" key="1">
    <citation type="submission" date="2016-10" db="EMBL/GenBank/DDBJ databases">
        <authorList>
            <person name="Varghese N."/>
            <person name="Submissions S."/>
        </authorList>
    </citation>
    <scope>NUCLEOTIDE SEQUENCE [LARGE SCALE GENOMIC DNA]</scope>
    <source>
        <strain evidence="10">CGMCC 4.3530</strain>
    </source>
</reference>
<keyword evidence="6" id="KW-0560">Oxidoreductase</keyword>
<dbReference type="STRING" id="418495.SAMN05216215_1001176"/>
<dbReference type="PANTHER" id="PTHR46696:SF6">
    <property type="entry name" value="P450, PUTATIVE (EUROFUNG)-RELATED"/>
    <property type="match status" value="1"/>
</dbReference>
<sequence length="425" mass="47950">MTVNDAVEFDPFAAEMATDPHSFYHRMRRSCPVFLSSMSSDMWMVSDDASQVFVVTTYEDLAFVLEHPELFPSGNKTGPEDPPEVQAELARGLPKATTLYESDQPEHTRLRSLIQSAWTPGRIARWEPRIREAARELVEELAPRGSAELVEDYADRLMNTAILDFMGIPREDHERIKHWDKLWVKVFIPGHPLEDQRSAAAEIVTYQRYLEDLFEERRNNPRDDLASALVHARTEDGDALTMPELVWGLMELYGAGYGNTTEGLSNILNLLLEQRELWEDLLADPSAVEHAVEEGLRLDGPVQWLSREAAADVELSGTKIPKGSTVMVSYVAANRDPKDFPEPDEFRIQRRGVTTTGARHVAHGRGIHYCVGAGWSRTAIRIGLEALLQSIPDLRLQDGFQAEYHLPAPMIRCVQALPAVWSPRD</sequence>
<dbReference type="Proteomes" id="UP000199529">
    <property type="component" value="Unassembled WGS sequence"/>
</dbReference>
<dbReference type="PRINTS" id="PR00359">
    <property type="entry name" value="BP450"/>
</dbReference>